<name>A0A133VK97_9EURY</name>
<feature type="transmembrane region" description="Helical" evidence="1">
    <location>
        <begin position="149"/>
        <end position="171"/>
    </location>
</feature>
<reference evidence="2 3" key="1">
    <citation type="journal article" date="2016" name="Sci. Rep.">
        <title>Metabolic traits of an uncultured archaeal lineage -MSBL1- from brine pools of the Red Sea.</title>
        <authorList>
            <person name="Mwirichia R."/>
            <person name="Alam I."/>
            <person name="Rashid M."/>
            <person name="Vinu M."/>
            <person name="Ba-Alawi W."/>
            <person name="Anthony Kamau A."/>
            <person name="Kamanda Ngugi D."/>
            <person name="Goker M."/>
            <person name="Klenk H.P."/>
            <person name="Bajic V."/>
            <person name="Stingl U."/>
        </authorList>
    </citation>
    <scope>NUCLEOTIDE SEQUENCE [LARGE SCALE GENOMIC DNA]</scope>
    <source>
        <strain evidence="2">SCGC-AAA382C18</strain>
    </source>
</reference>
<dbReference type="AlphaFoldDB" id="A0A133VK97"/>
<dbReference type="Proteomes" id="UP000070404">
    <property type="component" value="Unassembled WGS sequence"/>
</dbReference>
<feature type="transmembrane region" description="Helical" evidence="1">
    <location>
        <begin position="60"/>
        <end position="80"/>
    </location>
</feature>
<proteinExistence type="predicted"/>
<feature type="transmembrane region" description="Helical" evidence="1">
    <location>
        <begin position="205"/>
        <end position="225"/>
    </location>
</feature>
<feature type="transmembrane region" description="Helical" evidence="1">
    <location>
        <begin position="108"/>
        <end position="129"/>
    </location>
</feature>
<protein>
    <submittedName>
        <fullName evidence="2">Uncharacterized protein</fullName>
    </submittedName>
</protein>
<organism evidence="2 3">
    <name type="scientific">candidate division MSBL1 archaeon SCGC-AAA382C18</name>
    <dbReference type="NCBI Taxonomy" id="1698281"/>
    <lineage>
        <taxon>Archaea</taxon>
        <taxon>Methanobacteriati</taxon>
        <taxon>Methanobacteriota</taxon>
        <taxon>candidate division MSBL1</taxon>
    </lineage>
</organism>
<keyword evidence="1" id="KW-1133">Transmembrane helix</keyword>
<keyword evidence="3" id="KW-1185">Reference proteome</keyword>
<keyword evidence="1" id="KW-0472">Membrane</keyword>
<gene>
    <name evidence="2" type="ORF">AKJ52_01385</name>
</gene>
<evidence type="ECO:0000313" key="2">
    <source>
        <dbReference type="EMBL" id="KXB06878.1"/>
    </source>
</evidence>
<dbReference type="EMBL" id="LHYF01000019">
    <property type="protein sequence ID" value="KXB06878.1"/>
    <property type="molecule type" value="Genomic_DNA"/>
</dbReference>
<keyword evidence="1" id="KW-0812">Transmembrane</keyword>
<feature type="transmembrane region" description="Helical" evidence="1">
    <location>
        <begin position="36"/>
        <end position="54"/>
    </location>
</feature>
<evidence type="ECO:0000256" key="1">
    <source>
        <dbReference type="SAM" id="Phobius"/>
    </source>
</evidence>
<feature type="transmembrane region" description="Helical" evidence="1">
    <location>
        <begin position="237"/>
        <end position="261"/>
    </location>
</feature>
<comment type="caution">
    <text evidence="2">The sequence shown here is derived from an EMBL/GenBank/DDBJ whole genome shotgun (WGS) entry which is preliminary data.</text>
</comment>
<sequence>MKDSEPTNKLWLEKIAEATKLEWFGSRFLRQGIGPYIYVGIFLFITTFVITPLISGPLHLIKDALGSFFSWTAAFFGIWATKRMNDKFYDVVQKFDFSVGYLSFRLKYILFFGGAIIIVGWILILNSIIPNPITGSYAQTIWRFIPLHILLYAIWIFVYLMIVTEFLFHFVRIHYTPPKKVRKEEPELDYSDLERTGGMKRLGDVLLSSTEYYFIGLTLFTFLPITYRSLVGPGSTILFASGWIFGILMFFVPSFSVHSYIKEKKKDKMKDLRSRIEEAGYEPGGHLEVDPEDPEEREKYLFLYLEHEHLYDMNEYPFDRAILQELALASGVPIVTESLISLFF</sequence>
<accession>A0A133VK97</accession>
<evidence type="ECO:0000313" key="3">
    <source>
        <dbReference type="Proteomes" id="UP000070404"/>
    </source>
</evidence>